<comment type="caution">
    <text evidence="7">The sequence shown here is derived from an EMBL/GenBank/DDBJ whole genome shotgun (WGS) entry which is preliminary data.</text>
</comment>
<dbReference type="Proteomes" id="UP000230407">
    <property type="component" value="Unassembled WGS sequence"/>
</dbReference>
<feature type="domain" description="ABC-2 type transporter transmembrane" evidence="6">
    <location>
        <begin position="9"/>
        <end position="215"/>
    </location>
</feature>
<evidence type="ECO:0000313" key="8">
    <source>
        <dbReference type="Proteomes" id="UP000230407"/>
    </source>
</evidence>
<feature type="transmembrane region" description="Helical" evidence="5">
    <location>
        <begin position="139"/>
        <end position="162"/>
    </location>
</feature>
<keyword evidence="8" id="KW-1185">Reference proteome</keyword>
<evidence type="ECO:0000256" key="2">
    <source>
        <dbReference type="ARBA" id="ARBA00022692"/>
    </source>
</evidence>
<keyword evidence="4 5" id="KW-0472">Membrane</keyword>
<accession>A0A2M8M0A7</accession>
<dbReference type="Pfam" id="PF01061">
    <property type="entry name" value="ABC2_membrane"/>
    <property type="match status" value="1"/>
</dbReference>
<dbReference type="InterPro" id="IPR052902">
    <property type="entry name" value="ABC-2_transporter"/>
</dbReference>
<feature type="transmembrane region" description="Helical" evidence="5">
    <location>
        <begin position="169"/>
        <end position="188"/>
    </location>
</feature>
<organism evidence="7 8">
    <name type="scientific">Streptomyces carminius</name>
    <dbReference type="NCBI Taxonomy" id="2665496"/>
    <lineage>
        <taxon>Bacteria</taxon>
        <taxon>Bacillati</taxon>
        <taxon>Actinomycetota</taxon>
        <taxon>Actinomycetes</taxon>
        <taxon>Kitasatosporales</taxon>
        <taxon>Streptomycetaceae</taxon>
        <taxon>Streptomyces</taxon>
    </lineage>
</organism>
<evidence type="ECO:0000313" key="7">
    <source>
        <dbReference type="EMBL" id="PJE97634.1"/>
    </source>
</evidence>
<keyword evidence="3 5" id="KW-1133">Transmembrane helix</keyword>
<evidence type="ECO:0000256" key="1">
    <source>
        <dbReference type="ARBA" id="ARBA00004141"/>
    </source>
</evidence>
<proteinExistence type="predicted"/>
<gene>
    <name evidence="7" type="ORF">CUT44_10850</name>
</gene>
<feature type="transmembrane region" description="Helical" evidence="5">
    <location>
        <begin position="61"/>
        <end position="83"/>
    </location>
</feature>
<comment type="subcellular location">
    <subcellularLocation>
        <location evidence="1">Membrane</location>
        <topology evidence="1">Multi-pass membrane protein</topology>
    </subcellularLocation>
</comment>
<dbReference type="RefSeq" id="WP_100201724.1">
    <property type="nucleotide sequence ID" value="NZ_PGGW01000039.1"/>
</dbReference>
<name>A0A2M8M0A7_9ACTN</name>
<keyword evidence="2 5" id="KW-0812">Transmembrane</keyword>
<dbReference type="EMBL" id="PGGW01000039">
    <property type="protein sequence ID" value="PJE97634.1"/>
    <property type="molecule type" value="Genomic_DNA"/>
</dbReference>
<evidence type="ECO:0000256" key="3">
    <source>
        <dbReference type="ARBA" id="ARBA00022989"/>
    </source>
</evidence>
<reference evidence="7 8" key="1">
    <citation type="submission" date="2017-11" db="EMBL/GenBank/DDBJ databases">
        <title>Streptomyces carmine sp. nov., a novel actinomycete isolated from Sophora alopecuroides in Xinjiang, China.</title>
        <authorList>
            <person name="Wang Y."/>
            <person name="Luo X."/>
            <person name="Wan C."/>
            <person name="Zhang L."/>
        </authorList>
    </citation>
    <scope>NUCLEOTIDE SEQUENCE [LARGE SCALE GENOMIC DNA]</scope>
    <source>
        <strain evidence="7 8">TRM SA0054</strain>
    </source>
</reference>
<dbReference type="GO" id="GO:0140359">
    <property type="term" value="F:ABC-type transporter activity"/>
    <property type="evidence" value="ECO:0007669"/>
    <property type="project" value="InterPro"/>
</dbReference>
<dbReference type="AlphaFoldDB" id="A0A2M8M0A7"/>
<feature type="transmembrane region" description="Helical" evidence="5">
    <location>
        <begin position="221"/>
        <end position="245"/>
    </location>
</feature>
<protein>
    <recommendedName>
        <fullName evidence="6">ABC-2 type transporter transmembrane domain-containing protein</fullName>
    </recommendedName>
</protein>
<evidence type="ECO:0000259" key="6">
    <source>
        <dbReference type="Pfam" id="PF01061"/>
    </source>
</evidence>
<feature type="transmembrane region" description="Helical" evidence="5">
    <location>
        <begin position="25"/>
        <end position="41"/>
    </location>
</feature>
<feature type="transmembrane region" description="Helical" evidence="5">
    <location>
        <begin position="103"/>
        <end position="127"/>
    </location>
</feature>
<dbReference type="InterPro" id="IPR013525">
    <property type="entry name" value="ABC2_TM"/>
</dbReference>
<evidence type="ECO:0000256" key="4">
    <source>
        <dbReference type="ARBA" id="ARBA00023136"/>
    </source>
</evidence>
<dbReference type="GO" id="GO:0016020">
    <property type="term" value="C:membrane"/>
    <property type="evidence" value="ECO:0007669"/>
    <property type="project" value="UniProtKB-SubCell"/>
</dbReference>
<sequence>MNGLAAQHMRTLFHIEWKLFNRIRANYFFVVFVPLMILVAMRSVQEQLDLDRYGLNPGPLMVATSAGILLIFSLYSSVTGLYVARREELVLKRLRTGEVSDPVILAGGASMYVAITVAQIAVVAAVLSVMFDAAPRQPLSALAGLLTGVALMTAMAAATAALCRSVESVMVATLPAVFVLPMVSGVYIPREVLPDVLGDVLLYAPLSSTVDLVRSGWTAELGAAGALGRCALAAGWTVLFAWIAVRRFRWEPRV</sequence>
<dbReference type="PANTHER" id="PTHR43027">
    <property type="entry name" value="DOXORUBICIN RESISTANCE ABC TRANSPORTER PERMEASE PROTEIN DRRC-RELATED"/>
    <property type="match status" value="1"/>
</dbReference>
<dbReference type="PANTHER" id="PTHR43027:SF2">
    <property type="entry name" value="TRANSPORT PERMEASE PROTEIN"/>
    <property type="match status" value="1"/>
</dbReference>
<evidence type="ECO:0000256" key="5">
    <source>
        <dbReference type="SAM" id="Phobius"/>
    </source>
</evidence>